<dbReference type="Gene3D" id="2.40.50.100">
    <property type="match status" value="1"/>
</dbReference>
<sequence length="351" mass="36789">MSMTSKQTLVLCGAAIVLAGLGIYTLTGDSTRQATNDAFITADYSVVAPKVSGFISQVLVEDNQPVKAGQLLAVIDDRDVQTALASAEAGVATAAAELEQVTALLQRQTAVIDQARAALTASTAAVRFAEQERDRYEHLAGAGAGTVQNAQQARNRIDTANANHASASASLVAERKQVDILTARQHSAEAGLKHAQAARDQAQLQVSYTHIVAPIDGVVGERAVRVGNYVNPGSKLLSVVPLANAYVVGNFQETQLTHVSVGQSVEVRVDTYPDEVLKAHVQSIAPATGVTFAAVRPDNATGNFTKVVQRIPVKIVLDPGQPLAARLRVGMSVDASIDTQSPSTEQQVGAL</sequence>
<reference evidence="5 6" key="1">
    <citation type="submission" date="2015-09" db="EMBL/GenBank/DDBJ databases">
        <title>Genome announcement of multiple Pseudomonas syringae strains.</title>
        <authorList>
            <person name="Thakur S."/>
            <person name="Wang P.W."/>
            <person name="Gong Y."/>
            <person name="Weir B.S."/>
            <person name="Guttman D.S."/>
        </authorList>
    </citation>
    <scope>NUCLEOTIDE SEQUENCE [LARGE SCALE GENOMIC DNA]</scope>
    <source>
        <strain evidence="5 6">ICMP3956</strain>
    </source>
</reference>
<evidence type="ECO:0000259" key="4">
    <source>
        <dbReference type="Pfam" id="PF25963"/>
    </source>
</evidence>
<dbReference type="PATRIC" id="fig|251707.3.peg.3649"/>
<evidence type="ECO:0000256" key="2">
    <source>
        <dbReference type="SAM" id="Coils"/>
    </source>
</evidence>
<dbReference type="Gene3D" id="1.10.287.470">
    <property type="entry name" value="Helix hairpin bin"/>
    <property type="match status" value="1"/>
</dbReference>
<organism evidence="5 6">
    <name type="scientific">Pseudomonas syringae pv. primulae</name>
    <dbReference type="NCBI Taxonomy" id="251707"/>
    <lineage>
        <taxon>Bacteria</taxon>
        <taxon>Pseudomonadati</taxon>
        <taxon>Pseudomonadota</taxon>
        <taxon>Gammaproteobacteria</taxon>
        <taxon>Pseudomonadales</taxon>
        <taxon>Pseudomonadaceae</taxon>
        <taxon>Pseudomonas</taxon>
    </lineage>
</organism>
<dbReference type="InterPro" id="IPR058625">
    <property type="entry name" value="MdtA-like_BSH"/>
</dbReference>
<dbReference type="PANTHER" id="PTHR30386">
    <property type="entry name" value="MEMBRANE FUSION SUBUNIT OF EMRAB-TOLC MULTIDRUG EFFLUX PUMP"/>
    <property type="match status" value="1"/>
</dbReference>
<evidence type="ECO:0000259" key="3">
    <source>
        <dbReference type="Pfam" id="PF25917"/>
    </source>
</evidence>
<evidence type="ECO:0000256" key="1">
    <source>
        <dbReference type="ARBA" id="ARBA00009477"/>
    </source>
</evidence>
<gene>
    <name evidence="5" type="ORF">ALO52_02752</name>
</gene>
<comment type="similarity">
    <text evidence="1">Belongs to the membrane fusion protein (MFP) (TC 8.A.1) family.</text>
</comment>
<dbReference type="SUPFAM" id="SSF111369">
    <property type="entry name" value="HlyD-like secretion proteins"/>
    <property type="match status" value="2"/>
</dbReference>
<name>A0A0P9XZF5_9PSED</name>
<feature type="domain" description="Multidrug resistance protein MdtA-like barrel-sandwich hybrid" evidence="3">
    <location>
        <begin position="47"/>
        <end position="239"/>
    </location>
</feature>
<proteinExistence type="inferred from homology"/>
<feature type="domain" description="p-hydroxybenzoic acid efflux pump subunit AaeA-like beta-barrel" evidence="4">
    <location>
        <begin position="246"/>
        <end position="321"/>
    </location>
</feature>
<protein>
    <submittedName>
        <fullName evidence="5">Putative ABC transporter lipoprotein</fullName>
    </submittedName>
</protein>
<dbReference type="InterPro" id="IPR058634">
    <property type="entry name" value="AaeA-lik-b-barrel"/>
</dbReference>
<comment type="caution">
    <text evidence="5">The sequence shown here is derived from an EMBL/GenBank/DDBJ whole genome shotgun (WGS) entry which is preliminary data.</text>
</comment>
<dbReference type="GO" id="GO:0055085">
    <property type="term" value="P:transmembrane transport"/>
    <property type="evidence" value="ECO:0007669"/>
    <property type="project" value="InterPro"/>
</dbReference>
<dbReference type="InterPro" id="IPR050739">
    <property type="entry name" value="MFP"/>
</dbReference>
<dbReference type="Gene3D" id="2.40.30.170">
    <property type="match status" value="1"/>
</dbReference>
<keyword evidence="5" id="KW-0449">Lipoprotein</keyword>
<dbReference type="Proteomes" id="UP000050562">
    <property type="component" value="Unassembled WGS sequence"/>
</dbReference>
<dbReference type="Pfam" id="PF25917">
    <property type="entry name" value="BSH_RND"/>
    <property type="match status" value="1"/>
</dbReference>
<evidence type="ECO:0000313" key="6">
    <source>
        <dbReference type="Proteomes" id="UP000050562"/>
    </source>
</evidence>
<dbReference type="Pfam" id="PF25963">
    <property type="entry name" value="Beta-barrel_AAEA"/>
    <property type="match status" value="1"/>
</dbReference>
<feature type="coiled-coil region" evidence="2">
    <location>
        <begin position="112"/>
        <end position="170"/>
    </location>
</feature>
<dbReference type="RefSeq" id="WP_057408684.1">
    <property type="nucleotide sequence ID" value="NZ_LJRC01000088.1"/>
</dbReference>
<evidence type="ECO:0000313" key="5">
    <source>
        <dbReference type="EMBL" id="KPY38627.1"/>
    </source>
</evidence>
<dbReference type="PANTHER" id="PTHR30386:SF24">
    <property type="entry name" value="MULTIDRUG RESISTANCE EFFLUX PUMP"/>
    <property type="match status" value="1"/>
</dbReference>
<dbReference type="AlphaFoldDB" id="A0A0P9XZF5"/>
<accession>A0A0P9XZF5</accession>
<dbReference type="EMBL" id="LJRC01000088">
    <property type="protein sequence ID" value="KPY38627.1"/>
    <property type="molecule type" value="Genomic_DNA"/>
</dbReference>
<keyword evidence="2" id="KW-0175">Coiled coil</keyword>